<sequence>MRVRPSARVLIIDPDSRVLLFRFAHHGDALNGRSYWATPGGGLEQGESFERAAIRELFEETGIVRQEVGPCVAQQRFSMLLPSGEQVMADEHFFIVTAAGGEITDAHWSEHEKSVISRYRWWSVAELQHASETVYPTGLATILSAPATQWPLQL</sequence>
<dbReference type="PANTHER" id="PTHR43046">
    <property type="entry name" value="GDP-MANNOSE MANNOSYL HYDROLASE"/>
    <property type="match status" value="1"/>
</dbReference>
<dbReference type="InterPro" id="IPR020084">
    <property type="entry name" value="NUDIX_hydrolase_CS"/>
</dbReference>
<keyword evidence="7" id="KW-1185">Reference proteome</keyword>
<dbReference type="Pfam" id="PF00293">
    <property type="entry name" value="NUDIX"/>
    <property type="match status" value="1"/>
</dbReference>
<comment type="cofactor">
    <cofactor evidence="1">
        <name>Mg(2+)</name>
        <dbReference type="ChEBI" id="CHEBI:18420"/>
    </cofactor>
</comment>
<feature type="domain" description="Nudix hydrolase" evidence="5">
    <location>
        <begin position="2"/>
        <end position="146"/>
    </location>
</feature>
<reference evidence="6 7" key="1">
    <citation type="submission" date="2019-09" db="EMBL/GenBank/DDBJ databases">
        <authorList>
            <person name="Li Y."/>
        </authorList>
    </citation>
    <scope>NUCLEOTIDE SEQUENCE [LARGE SCALE GENOMIC DNA]</scope>
    <source>
        <strain evidence="6 7">L3-3HA</strain>
    </source>
</reference>
<evidence type="ECO:0000256" key="4">
    <source>
        <dbReference type="RuleBase" id="RU003476"/>
    </source>
</evidence>
<organism evidence="6 7">
    <name type="scientific">Affinibrenneria salicis</name>
    <dbReference type="NCBI Taxonomy" id="2590031"/>
    <lineage>
        <taxon>Bacteria</taxon>
        <taxon>Pseudomonadati</taxon>
        <taxon>Pseudomonadota</taxon>
        <taxon>Gammaproteobacteria</taxon>
        <taxon>Enterobacterales</taxon>
        <taxon>Pectobacteriaceae</taxon>
        <taxon>Affinibrenneria</taxon>
    </lineage>
</organism>
<comment type="caution">
    <text evidence="6">The sequence shown here is derived from an EMBL/GenBank/DDBJ whole genome shotgun (WGS) entry which is preliminary data.</text>
</comment>
<name>A0A5J5FST1_9GAMM</name>
<evidence type="ECO:0000256" key="1">
    <source>
        <dbReference type="ARBA" id="ARBA00001946"/>
    </source>
</evidence>
<dbReference type="PROSITE" id="PS00893">
    <property type="entry name" value="NUDIX_BOX"/>
    <property type="match status" value="1"/>
</dbReference>
<dbReference type="Gene3D" id="3.90.79.10">
    <property type="entry name" value="Nucleoside Triphosphate Pyrophosphohydrolase"/>
    <property type="match status" value="1"/>
</dbReference>
<dbReference type="InterPro" id="IPR020476">
    <property type="entry name" value="Nudix_hydrolase"/>
</dbReference>
<dbReference type="RefSeq" id="WP_150437156.1">
    <property type="nucleotide sequence ID" value="NZ_VYKJ01000015.1"/>
</dbReference>
<proteinExistence type="inferred from homology"/>
<comment type="similarity">
    <text evidence="4">Belongs to the Nudix hydrolase family.</text>
</comment>
<protein>
    <submittedName>
        <fullName evidence="6">NUDIX domain-containing protein</fullName>
    </submittedName>
</protein>
<dbReference type="AlphaFoldDB" id="A0A5J5FST1"/>
<keyword evidence="2 4" id="KW-0378">Hydrolase</keyword>
<evidence type="ECO:0000313" key="6">
    <source>
        <dbReference type="EMBL" id="KAA8996078.1"/>
    </source>
</evidence>
<dbReference type="PRINTS" id="PR00502">
    <property type="entry name" value="NUDIXFAMILY"/>
</dbReference>
<dbReference type="Proteomes" id="UP000335415">
    <property type="component" value="Unassembled WGS sequence"/>
</dbReference>
<dbReference type="InterPro" id="IPR015797">
    <property type="entry name" value="NUDIX_hydrolase-like_dom_sf"/>
</dbReference>
<dbReference type="PANTHER" id="PTHR43046:SF12">
    <property type="entry name" value="GDP-MANNOSE MANNOSYL HYDROLASE"/>
    <property type="match status" value="1"/>
</dbReference>
<dbReference type="CDD" id="cd04685">
    <property type="entry name" value="NUDIX_Hydrolase"/>
    <property type="match status" value="1"/>
</dbReference>
<evidence type="ECO:0000259" key="5">
    <source>
        <dbReference type="PROSITE" id="PS51462"/>
    </source>
</evidence>
<dbReference type="EMBL" id="VYKJ01000015">
    <property type="protein sequence ID" value="KAA8996078.1"/>
    <property type="molecule type" value="Genomic_DNA"/>
</dbReference>
<accession>A0A5J5FST1</accession>
<dbReference type="PROSITE" id="PS51462">
    <property type="entry name" value="NUDIX"/>
    <property type="match status" value="1"/>
</dbReference>
<dbReference type="InterPro" id="IPR000086">
    <property type="entry name" value="NUDIX_hydrolase_dom"/>
</dbReference>
<keyword evidence="3" id="KW-0460">Magnesium</keyword>
<dbReference type="SUPFAM" id="SSF55811">
    <property type="entry name" value="Nudix"/>
    <property type="match status" value="1"/>
</dbReference>
<gene>
    <name evidence="6" type="ORF">FJU30_22190</name>
</gene>
<evidence type="ECO:0000256" key="2">
    <source>
        <dbReference type="ARBA" id="ARBA00022801"/>
    </source>
</evidence>
<evidence type="ECO:0000256" key="3">
    <source>
        <dbReference type="ARBA" id="ARBA00022842"/>
    </source>
</evidence>
<dbReference type="OrthoDB" id="9761969at2"/>
<evidence type="ECO:0000313" key="7">
    <source>
        <dbReference type="Proteomes" id="UP000335415"/>
    </source>
</evidence>
<dbReference type="GO" id="GO:0016787">
    <property type="term" value="F:hydrolase activity"/>
    <property type="evidence" value="ECO:0007669"/>
    <property type="project" value="UniProtKB-KW"/>
</dbReference>